<name>A0A2S2QCW7_9HEMI</name>
<dbReference type="Proteomes" id="UP000694846">
    <property type="component" value="Unplaced"/>
</dbReference>
<dbReference type="Gene3D" id="3.30.890.10">
    <property type="entry name" value="Methyl-cpg-binding Protein 2, Chain A"/>
    <property type="match status" value="1"/>
</dbReference>
<feature type="compositionally biased region" description="Polar residues" evidence="1">
    <location>
        <begin position="111"/>
        <end position="131"/>
    </location>
</feature>
<dbReference type="SUPFAM" id="SSF54171">
    <property type="entry name" value="DNA-binding domain"/>
    <property type="match status" value="1"/>
</dbReference>
<dbReference type="InterPro" id="IPR016177">
    <property type="entry name" value="DNA-bd_dom_sf"/>
</dbReference>
<dbReference type="PROSITE" id="PS50982">
    <property type="entry name" value="MBD"/>
    <property type="match status" value="1"/>
</dbReference>
<dbReference type="EMBL" id="GGMS01006374">
    <property type="protein sequence ID" value="MBY75577.1"/>
    <property type="molecule type" value="Transcribed_RNA"/>
</dbReference>
<dbReference type="Pfam" id="PF01429">
    <property type="entry name" value="MBD"/>
    <property type="match status" value="1"/>
</dbReference>
<reference evidence="5" key="2">
    <citation type="submission" date="2025-04" db="UniProtKB">
        <authorList>
            <consortium name="RefSeq"/>
        </authorList>
    </citation>
    <scope>IDENTIFICATION</scope>
    <source>
        <tissue evidence="5">Whole body</tissue>
    </source>
</reference>
<dbReference type="InterPro" id="IPR001810">
    <property type="entry name" value="F-box_dom"/>
</dbReference>
<proteinExistence type="predicted"/>
<dbReference type="Gene3D" id="3.80.10.10">
    <property type="entry name" value="Ribonuclease Inhibitor"/>
    <property type="match status" value="1"/>
</dbReference>
<reference evidence="3" key="1">
    <citation type="submission" date="2018-04" db="EMBL/GenBank/DDBJ databases">
        <title>Transcriptome assembly of Sipha flava.</title>
        <authorList>
            <person name="Scully E.D."/>
            <person name="Geib S.M."/>
            <person name="Palmer N.A."/>
            <person name="Koch K."/>
            <person name="Bradshaw J."/>
            <person name="Heng-Moss T."/>
            <person name="Sarath G."/>
        </authorList>
    </citation>
    <scope>NUCLEOTIDE SEQUENCE</scope>
</reference>
<evidence type="ECO:0000256" key="1">
    <source>
        <dbReference type="SAM" id="MobiDB-lite"/>
    </source>
</evidence>
<dbReference type="RefSeq" id="XP_025418799.1">
    <property type="nucleotide sequence ID" value="XM_025563014.1"/>
</dbReference>
<evidence type="ECO:0000313" key="3">
    <source>
        <dbReference type="EMBL" id="MBY75577.1"/>
    </source>
</evidence>
<dbReference type="SUPFAM" id="SSF57903">
    <property type="entry name" value="FYVE/PHD zinc finger"/>
    <property type="match status" value="1"/>
</dbReference>
<protein>
    <submittedName>
        <fullName evidence="5">Uncharacterized protein LOC112689348 isoform X1</fullName>
    </submittedName>
</protein>
<evidence type="ECO:0000259" key="2">
    <source>
        <dbReference type="PROSITE" id="PS50982"/>
    </source>
</evidence>
<dbReference type="CDD" id="cd00122">
    <property type="entry name" value="MBD"/>
    <property type="match status" value="1"/>
</dbReference>
<dbReference type="CDD" id="cd15489">
    <property type="entry name" value="PHD_SF"/>
    <property type="match status" value="1"/>
</dbReference>
<dbReference type="SUPFAM" id="SSF81383">
    <property type="entry name" value="F-box domain"/>
    <property type="match status" value="1"/>
</dbReference>
<dbReference type="InterPro" id="IPR052283">
    <property type="entry name" value="GenomicStab_NeuMorph_Reg"/>
</dbReference>
<dbReference type="Pfam" id="PF12937">
    <property type="entry name" value="F-box-like"/>
    <property type="match status" value="1"/>
</dbReference>
<dbReference type="PANTHER" id="PTHR15739">
    <property type="entry name" value="ZINC FINGER PROTEIN"/>
    <property type="match status" value="1"/>
</dbReference>
<dbReference type="Gene3D" id="1.20.1280.50">
    <property type="match status" value="1"/>
</dbReference>
<feature type="domain" description="MBD" evidence="2">
    <location>
        <begin position="148"/>
        <end position="228"/>
    </location>
</feature>
<dbReference type="InterPro" id="IPR011011">
    <property type="entry name" value="Znf_FYVE_PHD"/>
</dbReference>
<evidence type="ECO:0000313" key="5">
    <source>
        <dbReference type="RefSeq" id="XP_025418799.1"/>
    </source>
</evidence>
<evidence type="ECO:0000313" key="4">
    <source>
        <dbReference type="Proteomes" id="UP000694846"/>
    </source>
</evidence>
<dbReference type="OrthoDB" id="6629628at2759"/>
<gene>
    <name evidence="5" type="primary">LOC112689348</name>
    <name evidence="3" type="ORF">g.111509</name>
</gene>
<dbReference type="GO" id="GO:0003677">
    <property type="term" value="F:DNA binding"/>
    <property type="evidence" value="ECO:0007669"/>
    <property type="project" value="InterPro"/>
</dbReference>
<dbReference type="SUPFAM" id="SSF52047">
    <property type="entry name" value="RNI-like"/>
    <property type="match status" value="1"/>
</dbReference>
<dbReference type="AlphaFoldDB" id="A0A2S2QCW7"/>
<feature type="region of interest" description="Disordered" evidence="1">
    <location>
        <begin position="59"/>
        <end position="144"/>
    </location>
</feature>
<dbReference type="InterPro" id="IPR036047">
    <property type="entry name" value="F-box-like_dom_sf"/>
</dbReference>
<accession>A0A2S2QCW7</accession>
<dbReference type="InterPro" id="IPR032675">
    <property type="entry name" value="LRR_dom_sf"/>
</dbReference>
<organism evidence="3">
    <name type="scientific">Sipha flava</name>
    <name type="common">yellow sugarcane aphid</name>
    <dbReference type="NCBI Taxonomy" id="143950"/>
    <lineage>
        <taxon>Eukaryota</taxon>
        <taxon>Metazoa</taxon>
        <taxon>Ecdysozoa</taxon>
        <taxon>Arthropoda</taxon>
        <taxon>Hexapoda</taxon>
        <taxon>Insecta</taxon>
        <taxon>Pterygota</taxon>
        <taxon>Neoptera</taxon>
        <taxon>Paraneoptera</taxon>
        <taxon>Hemiptera</taxon>
        <taxon>Sternorrhyncha</taxon>
        <taxon>Aphidomorpha</taxon>
        <taxon>Aphidoidea</taxon>
        <taxon>Aphididae</taxon>
        <taxon>Sipha</taxon>
    </lineage>
</organism>
<dbReference type="PANTHER" id="PTHR15739:SF5">
    <property type="entry name" value="LD23158P"/>
    <property type="match status" value="1"/>
</dbReference>
<keyword evidence="4" id="KW-1185">Reference proteome</keyword>
<sequence length="985" mass="112298">MKKLDVGKSSKLKESNNILESEENFAGFDVNDATLIRIENSKQSVKKELYKEKGIPMEDDEVSSPIVNNNHFSNKKKHSQSNVSSPETSDTKYGRCSNKRIKKDNVRTETIESSESDVPSNLELTTPTFNLTSTSKTRRSTGRKQNVDISDPIFKLPFEYGWKRELVYRNTGDSSSINRANRSGDVYYYSPINRKLRSLREIQEQLDSTLTDENPLTIESFTFLKQPIGMNDRTKELIRDANTKLSKEDSFVGVAVKPKKVKTPVRPFDYELSDNENNKSASKMKIVFKNVKMSKSKSKKDNSNVEEPSSTPEYIAEDWQAIQSSVTPKVSSPKTDDAEVNVDHIKRRLSTSDGEVIMQAPCGIRCPNSHEPATLMCAQCLVYYHPACVNLNASLKIVGYVCINCRSYVRNKNKRVESSHSVVGVPEIEQLRVEPIRIRQVHQTSDRPNFFIDRTPIMKSDESNYESDDERSDENNSVLKTIMCQGNVIETAMVDGIFHEQYVYEMKQTRGPSLMTCVVQEPKYLDENPEMNGSLKEMPSHMAFMESFNHMVKAMRYVFSHLKVQELLSASRVCTAWHIIAMNRLLWQNVRLKNSMVYDWNKFVETINNQGTVSLDSRRMLMPSKVDEFENFWLRFSIAIKKATKLKTIELYRCPTHVVEDIIYSLPQLSVLNATSLKNPNPKDSKNSNEIMTLNLGYLGQLTNLTELRLKSPCGLKLSVLPSFDKLINLKTLALTSIKSFPVDWSSSMESISTGLEFLEIGDCSFLSKDFARLLKRFNNLTSLRLENCVGKWENFAQDVFIVIRNLEKLRILELINIEFSSSVEDELEKCFGIKALLIIPAYVSQSATTNCHVIDCLKKLSKTLTHLVWGLTHELLRVTDTFIAQYQQNQHSIGYNLELSHTKEPGNNHIPILRTRKPRLRPGEEPVAEKEKDKDTADNNVDILSVSALEKLLETMMLGAKTKVIKIPFKGTTRVNLAEQFNDL</sequence>
<dbReference type="GeneID" id="112689348"/>
<dbReference type="InterPro" id="IPR001739">
    <property type="entry name" value="Methyl_CpG_DNA-bd"/>
</dbReference>